<evidence type="ECO:0000313" key="1">
    <source>
        <dbReference type="EMBL" id="KJV08947.1"/>
    </source>
</evidence>
<dbReference type="EMBL" id="LAJY01000405">
    <property type="protein sequence ID" value="KJV08947.1"/>
    <property type="molecule type" value="Genomic_DNA"/>
</dbReference>
<dbReference type="Proteomes" id="UP000033774">
    <property type="component" value="Unassembled WGS sequence"/>
</dbReference>
<accession>A0A0F3IQP8</accession>
<organism evidence="1 2">
    <name type="scientific">Elstera litoralis</name>
    <dbReference type="NCBI Taxonomy" id="552518"/>
    <lineage>
        <taxon>Bacteria</taxon>
        <taxon>Pseudomonadati</taxon>
        <taxon>Pseudomonadota</taxon>
        <taxon>Alphaproteobacteria</taxon>
        <taxon>Rhodospirillales</taxon>
        <taxon>Rhodospirillaceae</taxon>
        <taxon>Elstera</taxon>
    </lineage>
</organism>
<protein>
    <submittedName>
        <fullName evidence="1">Uncharacterized protein</fullName>
    </submittedName>
</protein>
<sequence length="80" mass="9015">MVTDGDVQAAAALVAADVRAWQYQHEIAQTDEQRKTADQELNPDERGKQFEEAIILVVEARERAATRLRSRPSNPRVTIL</sequence>
<dbReference type="AlphaFoldDB" id="A0A0F3IQP8"/>
<name>A0A0F3IQP8_9PROT</name>
<comment type="caution">
    <text evidence="1">The sequence shown here is derived from an EMBL/GenBank/DDBJ whole genome shotgun (WGS) entry which is preliminary data.</text>
</comment>
<keyword evidence="2" id="KW-1185">Reference proteome</keyword>
<gene>
    <name evidence="1" type="ORF">VZ95_14500</name>
</gene>
<evidence type="ECO:0000313" key="2">
    <source>
        <dbReference type="Proteomes" id="UP000033774"/>
    </source>
</evidence>
<reference evidence="1 2" key="1">
    <citation type="submission" date="2015-03" db="EMBL/GenBank/DDBJ databases">
        <title>Draft genome sequence of Elstera litoralis.</title>
        <authorList>
            <person name="Rahalkar M.C."/>
            <person name="Dhakephalkar P.K."/>
            <person name="Pore S.D."/>
            <person name="Arora P."/>
            <person name="Kapse N.G."/>
            <person name="Pandit P.S."/>
        </authorList>
    </citation>
    <scope>NUCLEOTIDE SEQUENCE [LARGE SCALE GENOMIC DNA]</scope>
    <source>
        <strain evidence="1 2">Dia-1</strain>
    </source>
</reference>
<proteinExistence type="predicted"/>
<dbReference type="RefSeq" id="WP_045776491.1">
    <property type="nucleotide sequence ID" value="NZ_LAJY01000405.1"/>
</dbReference>